<sequence>MGNRANAINLDFSDILSDEELETYLKDALGVDEDNSIGTKSRLKVETQFQILEGRDGWAGEHAGRGGPQRPCLCLWLP</sequence>
<dbReference type="Proteomes" id="UP000007305">
    <property type="component" value="Chromosome 1"/>
</dbReference>
<dbReference type="InParanoid" id="A0A804LBV6"/>
<accession>A0A804LBV6</accession>
<reference evidence="1" key="2">
    <citation type="submission" date="2019-07" db="EMBL/GenBank/DDBJ databases">
        <authorList>
            <person name="Seetharam A."/>
            <person name="Woodhouse M."/>
            <person name="Cannon E."/>
        </authorList>
    </citation>
    <scope>NUCLEOTIDE SEQUENCE [LARGE SCALE GENOMIC DNA]</scope>
    <source>
        <strain evidence="1">cv. B73</strain>
    </source>
</reference>
<dbReference type="AlphaFoldDB" id="A0A804LBV6"/>
<proteinExistence type="predicted"/>
<dbReference type="EnsemblPlants" id="Zm00001eb000300_T001">
    <property type="protein sequence ID" value="Zm00001eb000300_P001"/>
    <property type="gene ID" value="Zm00001eb000300"/>
</dbReference>
<reference evidence="1" key="3">
    <citation type="submission" date="2021-05" db="UniProtKB">
        <authorList>
            <consortium name="EnsemblPlants"/>
        </authorList>
    </citation>
    <scope>IDENTIFICATION</scope>
    <source>
        <strain evidence="1">cv. B73</strain>
    </source>
</reference>
<evidence type="ECO:0000313" key="1">
    <source>
        <dbReference type="EnsemblPlants" id="Zm00001eb000300_P001"/>
    </source>
</evidence>
<organism evidence="1 2">
    <name type="scientific">Zea mays</name>
    <name type="common">Maize</name>
    <dbReference type="NCBI Taxonomy" id="4577"/>
    <lineage>
        <taxon>Eukaryota</taxon>
        <taxon>Viridiplantae</taxon>
        <taxon>Streptophyta</taxon>
        <taxon>Embryophyta</taxon>
        <taxon>Tracheophyta</taxon>
        <taxon>Spermatophyta</taxon>
        <taxon>Magnoliopsida</taxon>
        <taxon>Liliopsida</taxon>
        <taxon>Poales</taxon>
        <taxon>Poaceae</taxon>
        <taxon>PACMAD clade</taxon>
        <taxon>Panicoideae</taxon>
        <taxon>Andropogonodae</taxon>
        <taxon>Andropogoneae</taxon>
        <taxon>Tripsacinae</taxon>
        <taxon>Zea</taxon>
    </lineage>
</organism>
<keyword evidence="2" id="KW-1185">Reference proteome</keyword>
<evidence type="ECO:0000313" key="2">
    <source>
        <dbReference type="Proteomes" id="UP000007305"/>
    </source>
</evidence>
<protein>
    <submittedName>
        <fullName evidence="1">Uncharacterized protein</fullName>
    </submittedName>
</protein>
<dbReference type="Gramene" id="Zm00001eb000300_T001">
    <property type="protein sequence ID" value="Zm00001eb000300_P001"/>
    <property type="gene ID" value="Zm00001eb000300"/>
</dbReference>
<reference evidence="2" key="1">
    <citation type="submission" date="2015-12" db="EMBL/GenBank/DDBJ databases">
        <title>Update maize B73 reference genome by single molecule sequencing technologies.</title>
        <authorList>
            <consortium name="Maize Genome Sequencing Project"/>
            <person name="Ware D."/>
        </authorList>
    </citation>
    <scope>NUCLEOTIDE SEQUENCE [LARGE SCALE GENOMIC DNA]</scope>
    <source>
        <strain evidence="2">cv. B73</strain>
    </source>
</reference>
<name>A0A804LBV6_MAIZE</name>